<name>A0A409WP99_PSICY</name>
<dbReference type="GO" id="GO:0003697">
    <property type="term" value="F:single-stranded DNA binding"/>
    <property type="evidence" value="ECO:0007669"/>
    <property type="project" value="InterPro"/>
</dbReference>
<organism evidence="4 5">
    <name type="scientific">Psilocybe cyanescens</name>
    <dbReference type="NCBI Taxonomy" id="93625"/>
    <lineage>
        <taxon>Eukaryota</taxon>
        <taxon>Fungi</taxon>
        <taxon>Dikarya</taxon>
        <taxon>Basidiomycota</taxon>
        <taxon>Agaricomycotina</taxon>
        <taxon>Agaricomycetes</taxon>
        <taxon>Agaricomycetidae</taxon>
        <taxon>Agaricales</taxon>
        <taxon>Agaricineae</taxon>
        <taxon>Strophariaceae</taxon>
        <taxon>Psilocybe</taxon>
    </lineage>
</organism>
<dbReference type="InterPro" id="IPR015408">
    <property type="entry name" value="Znf_Mcm10/DnaG"/>
</dbReference>
<dbReference type="PANTHER" id="PTHR13454">
    <property type="entry name" value="PROTEIN MCM10 HOMOLOG"/>
    <property type="match status" value="1"/>
</dbReference>
<dbReference type="AlphaFoldDB" id="A0A409WP99"/>
<feature type="region of interest" description="Disordered" evidence="2">
    <location>
        <begin position="456"/>
        <end position="479"/>
    </location>
</feature>
<feature type="compositionally biased region" description="Basic and acidic residues" evidence="2">
    <location>
        <begin position="672"/>
        <end position="686"/>
    </location>
</feature>
<feature type="region of interest" description="Disordered" evidence="2">
    <location>
        <begin position="256"/>
        <end position="291"/>
    </location>
</feature>
<reference evidence="4 5" key="1">
    <citation type="journal article" date="2018" name="Evol. Lett.">
        <title>Horizontal gene cluster transfer increased hallucinogenic mushroom diversity.</title>
        <authorList>
            <person name="Reynolds H.T."/>
            <person name="Vijayakumar V."/>
            <person name="Gluck-Thaler E."/>
            <person name="Korotkin H.B."/>
            <person name="Matheny P.B."/>
            <person name="Slot J.C."/>
        </authorList>
    </citation>
    <scope>NUCLEOTIDE SEQUENCE [LARGE SCALE GENOMIC DNA]</scope>
    <source>
        <strain evidence="4 5">2631</strain>
    </source>
</reference>
<dbReference type="Pfam" id="PF09329">
    <property type="entry name" value="zf-primase"/>
    <property type="match status" value="1"/>
</dbReference>
<dbReference type="Proteomes" id="UP000283269">
    <property type="component" value="Unassembled WGS sequence"/>
</dbReference>
<comment type="similarity">
    <text evidence="1">Belongs to the MCM10 family.</text>
</comment>
<keyword evidence="5" id="KW-1185">Reference proteome</keyword>
<dbReference type="STRING" id="93625.A0A409WP99"/>
<evidence type="ECO:0000313" key="4">
    <source>
        <dbReference type="EMBL" id="PPQ80327.1"/>
    </source>
</evidence>
<protein>
    <recommendedName>
        <fullName evidence="3">Zinc finger Mcm10/DnaG-type domain-containing protein</fullName>
    </recommendedName>
</protein>
<dbReference type="InterPro" id="IPR040184">
    <property type="entry name" value="Mcm10"/>
</dbReference>
<feature type="region of interest" description="Disordered" evidence="2">
    <location>
        <begin position="29"/>
        <end position="107"/>
    </location>
</feature>
<dbReference type="GO" id="GO:0003688">
    <property type="term" value="F:DNA replication origin binding"/>
    <property type="evidence" value="ECO:0007669"/>
    <property type="project" value="TreeGrafter"/>
</dbReference>
<dbReference type="GO" id="GO:0006270">
    <property type="term" value="P:DNA replication initiation"/>
    <property type="evidence" value="ECO:0007669"/>
    <property type="project" value="InterPro"/>
</dbReference>
<sequence>MNSSTSRNTARKQTQEDIKKQIALLQACLEPEPEPETALKVKSPKRKALGPITLAPATPSPKKKRKTDERSLGKPLARPVFHTGSQNTSRDSGRSSKPPVEQFKKLAPSNLIGKLASISRRADTDDVPESHTRSVAFADRPEIQPPVEHEVPGNKRDERLALIENLEPGPYEHTPPSDDPTFEKLEPYSGIAMISRKVSHEEFNDHMAARYYLSPSRLYSAIRLLPDKQGYDVPVPGDWITIAVVAERGPIKFTRAPVTIERESGDPDSNKKHWKGKGKDRDNEPEKPSGKKYVNLRLVDFGARSGPTSSATGGTSTIRGDAFLTLLLFESDGFDLIPRDDGRKPDKLYRGGSRGAFEHLMDVKEGDVIALLNPKILKPFQRSNDSPHPVNNVLALTAESASSIMVLGRARDLGMCTVRKQDGKICGSWCDKRLSDVCDYHVQNAVQRRRAARPEFSVGTSGMSSSATHKSKNGYDPLRKWGLKPSDDIAGNGATYMVSGHIVTGSSSDPKTMFISETMGREGQARAKRLIDGKDSDRALKALLQRDKEGMKAVMKAREVNRVLVKERKSEKSTNKVTTDPKKRKKSRDSSDEEGDGGNDDGKDTNLRKTAYSAEIIKSLGFDPSLKPGQQRMEKKGVQEKLEALEAVLQGRKDIALGPKPGPRIRSGVIAPKRDKVAPTEGKEQMCDLGSGSDDELPETLTQSGRAVKANESEVKMVDLDDF</sequence>
<dbReference type="OrthoDB" id="202825at2759"/>
<dbReference type="Gene3D" id="2.40.50.140">
    <property type="entry name" value="Nucleic acid-binding proteins"/>
    <property type="match status" value="1"/>
</dbReference>
<proteinExistence type="inferred from homology"/>
<feature type="compositionally biased region" description="Basic and acidic residues" evidence="2">
    <location>
        <begin position="260"/>
        <end position="289"/>
    </location>
</feature>
<gene>
    <name evidence="4" type="ORF">CVT25_003609</name>
</gene>
<dbReference type="GO" id="GO:0043596">
    <property type="term" value="C:nuclear replication fork"/>
    <property type="evidence" value="ECO:0007669"/>
    <property type="project" value="TreeGrafter"/>
</dbReference>
<evidence type="ECO:0000256" key="1">
    <source>
        <dbReference type="ARBA" id="ARBA00009679"/>
    </source>
</evidence>
<feature type="compositionally biased region" description="Basic and acidic residues" evidence="2">
    <location>
        <begin position="565"/>
        <end position="574"/>
    </location>
</feature>
<dbReference type="PANTHER" id="PTHR13454:SF11">
    <property type="entry name" value="PROTEIN MCM10 HOMOLOG"/>
    <property type="match status" value="1"/>
</dbReference>
<feature type="domain" description="Zinc finger Mcm10/DnaG-type" evidence="3">
    <location>
        <begin position="408"/>
        <end position="453"/>
    </location>
</feature>
<feature type="region of interest" description="Disordered" evidence="2">
    <location>
        <begin position="565"/>
        <end position="607"/>
    </location>
</feature>
<feature type="compositionally biased region" description="Polar residues" evidence="2">
    <location>
        <begin position="458"/>
        <end position="468"/>
    </location>
</feature>
<feature type="region of interest" description="Disordered" evidence="2">
    <location>
        <begin position="654"/>
        <end position="705"/>
    </location>
</feature>
<dbReference type="InterPro" id="IPR012340">
    <property type="entry name" value="NA-bd_OB-fold"/>
</dbReference>
<dbReference type="InParanoid" id="A0A409WP99"/>
<dbReference type="EMBL" id="NHYD01003335">
    <property type="protein sequence ID" value="PPQ80327.1"/>
    <property type="molecule type" value="Genomic_DNA"/>
</dbReference>
<evidence type="ECO:0000256" key="2">
    <source>
        <dbReference type="SAM" id="MobiDB-lite"/>
    </source>
</evidence>
<evidence type="ECO:0000313" key="5">
    <source>
        <dbReference type="Proteomes" id="UP000283269"/>
    </source>
</evidence>
<comment type="caution">
    <text evidence="4">The sequence shown here is derived from an EMBL/GenBank/DDBJ whole genome shotgun (WGS) entry which is preliminary data.</text>
</comment>
<accession>A0A409WP99</accession>
<evidence type="ECO:0000259" key="3">
    <source>
        <dbReference type="Pfam" id="PF09329"/>
    </source>
</evidence>